<reference evidence="2 3" key="1">
    <citation type="submission" date="2021-09" db="EMBL/GenBank/DDBJ databases">
        <title>Genomic insights and catalytic innovation underlie evolution of tropane alkaloids biosynthesis.</title>
        <authorList>
            <person name="Wang Y.-J."/>
            <person name="Tian T."/>
            <person name="Huang J.-P."/>
            <person name="Huang S.-X."/>
        </authorList>
    </citation>
    <scope>NUCLEOTIDE SEQUENCE [LARGE SCALE GENOMIC DNA]</scope>
    <source>
        <strain evidence="2">KIB-2018</strain>
        <tissue evidence="2">Leaf</tissue>
    </source>
</reference>
<dbReference type="Proteomes" id="UP001159364">
    <property type="component" value="Linkage Group LG02"/>
</dbReference>
<organism evidence="2 3">
    <name type="scientific">Erythroxylum novogranatense</name>
    <dbReference type="NCBI Taxonomy" id="1862640"/>
    <lineage>
        <taxon>Eukaryota</taxon>
        <taxon>Viridiplantae</taxon>
        <taxon>Streptophyta</taxon>
        <taxon>Embryophyta</taxon>
        <taxon>Tracheophyta</taxon>
        <taxon>Spermatophyta</taxon>
        <taxon>Magnoliopsida</taxon>
        <taxon>eudicotyledons</taxon>
        <taxon>Gunneridae</taxon>
        <taxon>Pentapetalae</taxon>
        <taxon>rosids</taxon>
        <taxon>fabids</taxon>
        <taxon>Malpighiales</taxon>
        <taxon>Erythroxylaceae</taxon>
        <taxon>Erythroxylum</taxon>
    </lineage>
</organism>
<dbReference type="EMBL" id="JAIWQS010000002">
    <property type="protein sequence ID" value="KAJ8771588.1"/>
    <property type="molecule type" value="Genomic_DNA"/>
</dbReference>
<evidence type="ECO:0000313" key="3">
    <source>
        <dbReference type="Proteomes" id="UP001159364"/>
    </source>
</evidence>
<feature type="compositionally biased region" description="Polar residues" evidence="1">
    <location>
        <begin position="116"/>
        <end position="134"/>
    </location>
</feature>
<proteinExistence type="predicted"/>
<accession>A0AAV8U0Y5</accession>
<keyword evidence="3" id="KW-1185">Reference proteome</keyword>
<protein>
    <submittedName>
        <fullName evidence="2">Uncharacterized protein</fullName>
    </submittedName>
</protein>
<comment type="caution">
    <text evidence="2">The sequence shown here is derived from an EMBL/GenBank/DDBJ whole genome shotgun (WGS) entry which is preliminary data.</text>
</comment>
<evidence type="ECO:0000313" key="2">
    <source>
        <dbReference type="EMBL" id="KAJ8771588.1"/>
    </source>
</evidence>
<evidence type="ECO:0000256" key="1">
    <source>
        <dbReference type="SAM" id="MobiDB-lite"/>
    </source>
</evidence>
<sequence length="219" mass="23987">MELGVPFATQELSFFPPEIKENQVYVIPARELAQRAPAYPVVHRALVKAWTEFGLQDILITSSNNFLVRSAPEQVSEQRKVWEPTGRTFVSGLHQKLERSQVSGSDAHKEGPTPAPTSSHEMPQNSMDGSLQQASIEAQQVTEVSPVMNSPLRVPSVHSSDTFCRVTEDPAHQAGDLPGFIDDLSLAPSEEPPKYPVEGLLQQSGVEVSVETVGSHPPW</sequence>
<name>A0AAV8U0Y5_9ROSI</name>
<feature type="region of interest" description="Disordered" evidence="1">
    <location>
        <begin position="98"/>
        <end position="134"/>
    </location>
</feature>
<gene>
    <name evidence="2" type="ORF">K2173_026765</name>
</gene>
<dbReference type="AlphaFoldDB" id="A0AAV8U0Y5"/>